<dbReference type="PATRIC" id="fig|1036673.3.peg.6353"/>
<dbReference type="EMBL" id="CP002869">
    <property type="protein sequence ID" value="AEI45325.1"/>
    <property type="molecule type" value="Genomic_DNA"/>
</dbReference>
<gene>
    <name evidence="1" type="ordered locus">KNP414_06806</name>
</gene>
<proteinExistence type="predicted"/>
<dbReference type="AlphaFoldDB" id="F8FEK8"/>
<dbReference type="HOGENOM" id="CLU_097519_0_0_9"/>
<name>F8FEK8_PAEMK</name>
<organism evidence="1 2">
    <name type="scientific">Paenibacillus mucilaginosus (strain KNP414)</name>
    <dbReference type="NCBI Taxonomy" id="1036673"/>
    <lineage>
        <taxon>Bacteria</taxon>
        <taxon>Bacillati</taxon>
        <taxon>Bacillota</taxon>
        <taxon>Bacilli</taxon>
        <taxon>Bacillales</taxon>
        <taxon>Paenibacillaceae</taxon>
        <taxon>Paenibacillus</taxon>
    </lineage>
</organism>
<protein>
    <submittedName>
        <fullName evidence="1">Uncharacterized protein</fullName>
    </submittedName>
</protein>
<reference evidence="1 2" key="2">
    <citation type="journal article" date="2013" name="Genome Announc.">
        <title>Genome Sequence of Growth-Improving Paenibacillus mucilaginosus Strain KNP414.</title>
        <authorList>
            <person name="Lu J.J."/>
            <person name="Wang J.F."/>
            <person name="Hu X.F."/>
        </authorList>
    </citation>
    <scope>NUCLEOTIDE SEQUENCE [LARGE SCALE GENOMIC DNA]</scope>
    <source>
        <strain evidence="1 2">KNP414</strain>
    </source>
</reference>
<evidence type="ECO:0000313" key="2">
    <source>
        <dbReference type="Proteomes" id="UP000006620"/>
    </source>
</evidence>
<dbReference type="Proteomes" id="UP000006620">
    <property type="component" value="Chromosome"/>
</dbReference>
<dbReference type="RefSeq" id="WP_013920469.1">
    <property type="nucleotide sequence ID" value="NC_015690.1"/>
</dbReference>
<dbReference type="KEGG" id="pms:KNP414_06806"/>
<sequence length="163" mass="18169">MSQSNDVICPWCQTEIVWDPEIGPEESCPHCFNELGEYRSINLKVKGTGQHIMFDDEEDEDFGLLDEDAEAMDDYEEGVQSVLDTQEIAPECSSCRSFMLKVGTQPAPAGFQPFIHEVLAKPLVAASFTLDLYTCPSCFKLEQHLSEADRLAMIEQLKGSAKA</sequence>
<reference evidence="2" key="1">
    <citation type="submission" date="2011-06" db="EMBL/GenBank/DDBJ databases">
        <title>Complete genome sequence of Paenibacillus mucilaginosus KNP414.</title>
        <authorList>
            <person name="Wang J."/>
            <person name="Hu S."/>
            <person name="Hu X."/>
            <person name="Zhang B."/>
            <person name="Dong D."/>
            <person name="Zhang S."/>
            <person name="Zhao K."/>
            <person name="Wu D."/>
        </authorList>
    </citation>
    <scope>NUCLEOTIDE SEQUENCE [LARGE SCALE GENOMIC DNA]</scope>
    <source>
        <strain evidence="2">KNP414</strain>
    </source>
</reference>
<accession>F8FEK8</accession>
<evidence type="ECO:0000313" key="1">
    <source>
        <dbReference type="EMBL" id="AEI45325.1"/>
    </source>
</evidence>